<reference evidence="1 2" key="1">
    <citation type="submission" date="2016-09" db="EMBL/GenBank/DDBJ databases">
        <title>Extensive genetic diversity and differential bi-allelic expression allows diatom success in the polar Southern Ocean.</title>
        <authorList>
            <consortium name="DOE Joint Genome Institute"/>
            <person name="Mock T."/>
            <person name="Otillar R.P."/>
            <person name="Strauss J."/>
            <person name="Dupont C."/>
            <person name="Frickenhaus S."/>
            <person name="Maumus F."/>
            <person name="Mcmullan M."/>
            <person name="Sanges R."/>
            <person name="Schmutz J."/>
            <person name="Toseland A."/>
            <person name="Valas R."/>
            <person name="Veluchamy A."/>
            <person name="Ward B.J."/>
            <person name="Allen A."/>
            <person name="Barry K."/>
            <person name="Falciatore A."/>
            <person name="Ferrante M."/>
            <person name="Fortunato A.E."/>
            <person name="Gloeckner G."/>
            <person name="Gruber A."/>
            <person name="Hipkin R."/>
            <person name="Janech M."/>
            <person name="Kroth P."/>
            <person name="Leese F."/>
            <person name="Lindquist E."/>
            <person name="Lyon B.R."/>
            <person name="Martin J."/>
            <person name="Mayer C."/>
            <person name="Parker M."/>
            <person name="Quesneville H."/>
            <person name="Raymond J."/>
            <person name="Uhlig C."/>
            <person name="Valentin K.U."/>
            <person name="Worden A.Z."/>
            <person name="Armbrust E.V."/>
            <person name="Bowler C."/>
            <person name="Green B."/>
            <person name="Moulton V."/>
            <person name="Van Oosterhout C."/>
            <person name="Grigoriev I."/>
        </authorList>
    </citation>
    <scope>NUCLEOTIDE SEQUENCE [LARGE SCALE GENOMIC DNA]</scope>
    <source>
        <strain evidence="1 2">CCMP1102</strain>
    </source>
</reference>
<protein>
    <submittedName>
        <fullName evidence="1">Uncharacterized protein</fullName>
    </submittedName>
</protein>
<dbReference type="Proteomes" id="UP000095751">
    <property type="component" value="Unassembled WGS sequence"/>
</dbReference>
<dbReference type="InParanoid" id="A0A1E7EW51"/>
<proteinExistence type="predicted"/>
<name>A0A1E7EW51_9STRA</name>
<gene>
    <name evidence="1" type="ORF">FRACYDRAFT_247687</name>
</gene>
<dbReference type="KEGG" id="fcy:FRACYDRAFT_247687"/>
<evidence type="ECO:0000313" key="2">
    <source>
        <dbReference type="Proteomes" id="UP000095751"/>
    </source>
</evidence>
<accession>A0A1E7EW51</accession>
<evidence type="ECO:0000313" key="1">
    <source>
        <dbReference type="EMBL" id="OEU10077.1"/>
    </source>
</evidence>
<dbReference type="EMBL" id="KV784373">
    <property type="protein sequence ID" value="OEU10077.1"/>
    <property type="molecule type" value="Genomic_DNA"/>
</dbReference>
<dbReference type="AlphaFoldDB" id="A0A1E7EW51"/>
<sequence>MEGRKEFLLKKAEKVLLRSEFDDGCDRNESLVGIYDFIIEILSSQDESSSLSLNKNVCHYRFIAAGGGKTTTTTKEDRDAAAADTTDKVIDLLNTEANLYRVLWLSCVIIVSITDKKNRTTIDTLQTTIRQLVVGSIIQIIPSLPSLSSSPLSIPVELDDRGILRRCNGNDNCDNSWWALTSQSILQELDGGNNNQSSTTKVKITNIISNETKAVDEHSSGVSITLDVGRADCLLLWREHLGKVKQYLMKVMEEQKEIKRLWSVDDVMMAQTNTKKSRNL</sequence>
<organism evidence="1 2">
    <name type="scientific">Fragilariopsis cylindrus CCMP1102</name>
    <dbReference type="NCBI Taxonomy" id="635003"/>
    <lineage>
        <taxon>Eukaryota</taxon>
        <taxon>Sar</taxon>
        <taxon>Stramenopiles</taxon>
        <taxon>Ochrophyta</taxon>
        <taxon>Bacillariophyta</taxon>
        <taxon>Bacillariophyceae</taxon>
        <taxon>Bacillariophycidae</taxon>
        <taxon>Bacillariales</taxon>
        <taxon>Bacillariaceae</taxon>
        <taxon>Fragilariopsis</taxon>
    </lineage>
</organism>
<keyword evidence="2" id="KW-1185">Reference proteome</keyword>